<evidence type="ECO:0000313" key="1">
    <source>
        <dbReference type="EMBL" id="MDP0588449.1"/>
    </source>
</evidence>
<dbReference type="AlphaFoldDB" id="A0AA90SSH5"/>
<feature type="non-terminal residue" evidence="1">
    <location>
        <position position="457"/>
    </location>
</feature>
<dbReference type="EMBL" id="JASXSV010000005">
    <property type="protein sequence ID" value="MDP0588449.1"/>
    <property type="molecule type" value="Genomic_DNA"/>
</dbReference>
<reference evidence="1 2" key="1">
    <citation type="journal article" date="2023" name="bioRxiv">
        <title>An intranuclear bacterial parasite of deep-sea mussels expresses apoptosis inhibitors acquired from its host.</title>
        <authorList>
            <person name="Gonzalez Porras M.A."/>
            <person name="Assie A."/>
            <person name="Tietjen M."/>
            <person name="Violette M."/>
            <person name="Kleiner M."/>
            <person name="Gruber-Vodicka H."/>
            <person name="Dubilier N."/>
            <person name="Leisch N."/>
        </authorList>
    </citation>
    <scope>NUCLEOTIDE SEQUENCE [LARGE SCALE GENOMIC DNA]</scope>
    <source>
        <strain evidence="1">IAP13</strain>
    </source>
</reference>
<comment type="caution">
    <text evidence="1">The sequence shown here is derived from an EMBL/GenBank/DDBJ whole genome shotgun (WGS) entry which is preliminary data.</text>
</comment>
<keyword evidence="2" id="KW-1185">Reference proteome</keyword>
<name>A0AA90SSH5_9GAMM</name>
<accession>A0AA90SSH5</accession>
<sequence>MIEDECGKEGGGIEWKINELKTIFFDNIIEAYSCWDHHNDAKTAIAGSTGISILNGDSCLNDIKDIDIIISDKEEAGRLITHLNSIIQRVIYTIKDEKFIGLVTIDCRPVGGNKELSDKAPECGKITMFDIKFNEPIAVIDIVVKDLGENDQMFVACEYYFKYGCKAENKEKASIPVLSPASYAMLDYSSMKSDVEYLRSCGDGAEVILDDHLKEVLYACQNLHKVRTRFPFYERLKVEKSDDVELMRMIGNVSFSYGDLVKIINKRTDIVEIIHKKACAFDYVLDSASDSQHLLTHAEWVKVLWDDFSICENDTDAVSFCCSLAKVINTNCIIKERFLKSVNKIQIENSGVASGIITPSLVGVFIYEWINMVISALCNDKNDGYEKSIPLAVFLNVVNDGAFLNDAGMYNLRREATDFFSCLNPLLPLVLSTGIPVVVFSPAKDGKRVISTLLSPD</sequence>
<proteinExistence type="predicted"/>
<organism evidence="1 2">
    <name type="scientific">Candidatus Endonucleibacter bathymodioli</name>
    <dbReference type="NCBI Taxonomy" id="539814"/>
    <lineage>
        <taxon>Bacteria</taxon>
        <taxon>Pseudomonadati</taxon>
        <taxon>Pseudomonadota</taxon>
        <taxon>Gammaproteobacteria</taxon>
        <taxon>Oceanospirillales</taxon>
        <taxon>Endozoicomonadaceae</taxon>
        <taxon>Candidatus Endonucleibacter</taxon>
    </lineage>
</organism>
<evidence type="ECO:0000313" key="2">
    <source>
        <dbReference type="Proteomes" id="UP001178148"/>
    </source>
</evidence>
<gene>
    <name evidence="1" type="ORF">QS748_04370</name>
</gene>
<dbReference type="Proteomes" id="UP001178148">
    <property type="component" value="Unassembled WGS sequence"/>
</dbReference>
<protein>
    <submittedName>
        <fullName evidence="1">Uncharacterized protein</fullName>
    </submittedName>
</protein>